<dbReference type="UniPathway" id="UPA00286"/>
<comment type="subcellular location">
    <subcellularLocation>
        <location evidence="1">Periplasm</location>
    </subcellularLocation>
</comment>
<dbReference type="Gene3D" id="3.40.50.1110">
    <property type="entry name" value="SGNH hydrolase"/>
    <property type="match status" value="1"/>
</dbReference>
<protein>
    <recommendedName>
        <fullName evidence="7">AlgX/AlgJ SGNH hydrolase-like domain-containing protein</fullName>
    </recommendedName>
</protein>
<dbReference type="AlphaFoldDB" id="A0A1J1LJT4"/>
<dbReference type="InterPro" id="IPR036514">
    <property type="entry name" value="SGNH_hydro_sf"/>
</dbReference>
<dbReference type="GO" id="GO:0016740">
    <property type="term" value="F:transferase activity"/>
    <property type="evidence" value="ECO:0007669"/>
    <property type="project" value="UniProtKB-KW"/>
</dbReference>
<dbReference type="OrthoDB" id="929628at2"/>
<dbReference type="Proteomes" id="UP000184315">
    <property type="component" value="Unassembled WGS sequence"/>
</dbReference>
<evidence type="ECO:0000256" key="2">
    <source>
        <dbReference type="ARBA" id="ARBA00005182"/>
    </source>
</evidence>
<dbReference type="InterPro" id="IPR031811">
    <property type="entry name" value="ALGX/ALGJ_SGNH-like"/>
</dbReference>
<gene>
    <name evidence="8" type="ORF">PL9214500039</name>
</gene>
<dbReference type="GO" id="GO:0042121">
    <property type="term" value="P:alginic acid biosynthetic process"/>
    <property type="evidence" value="ECO:0007669"/>
    <property type="project" value="UniProtKB-UniPathway"/>
</dbReference>
<dbReference type="CDD" id="cd00229">
    <property type="entry name" value="SGNH_hydrolase"/>
    <property type="match status" value="1"/>
</dbReference>
<dbReference type="EMBL" id="CZDF01000156">
    <property type="protein sequence ID" value="CUR32792.1"/>
    <property type="molecule type" value="Genomic_DNA"/>
</dbReference>
<evidence type="ECO:0000313" key="9">
    <source>
        <dbReference type="Proteomes" id="UP000184315"/>
    </source>
</evidence>
<evidence type="ECO:0000256" key="3">
    <source>
        <dbReference type="ARBA" id="ARBA00022679"/>
    </source>
</evidence>
<feature type="domain" description="AlgX/AlgJ SGNH hydrolase-like" evidence="7">
    <location>
        <begin position="298"/>
        <end position="353"/>
    </location>
</feature>
<dbReference type="GO" id="GO:0042597">
    <property type="term" value="C:periplasmic space"/>
    <property type="evidence" value="ECO:0007669"/>
    <property type="project" value="UniProtKB-SubCell"/>
</dbReference>
<evidence type="ECO:0000256" key="5">
    <source>
        <dbReference type="ARBA" id="ARBA00022764"/>
    </source>
</evidence>
<dbReference type="RefSeq" id="WP_072719512.1">
    <property type="nucleotide sequence ID" value="NZ_LN889802.1"/>
</dbReference>
<accession>A0A1J1LJT4</accession>
<dbReference type="SUPFAM" id="SSF52266">
    <property type="entry name" value="SGNH hydrolase"/>
    <property type="match status" value="1"/>
</dbReference>
<evidence type="ECO:0000256" key="4">
    <source>
        <dbReference type="ARBA" id="ARBA00022729"/>
    </source>
</evidence>
<keyword evidence="3" id="KW-0808">Transferase</keyword>
<evidence type="ECO:0000313" key="8">
    <source>
        <dbReference type="EMBL" id="CUR32792.1"/>
    </source>
</evidence>
<dbReference type="STRING" id="671072.PL9214500039"/>
<sequence length="357" mass="40891">MQKLKLKAFSKILGQTALIALITFVMSEITLRIYNKINPSFVFYDSSYNRFRGKPNAPDYDFKLNSQGFKDVEFTVEKPAGTYRILGIGDSFAYGVVPYQYNYLTLLEENLNQSGQKTEVINMGIPGMGPRDYLSILVNEGLKLNPDKVMVFFYIGNDFLDNSLTANLRTEEKSYVIALIKSLIKIQSNYKGKVLNPTSVKYNDNQPTFNNQKYLQDTVNKSNMFVRNPADSIFKSFVEDAVQDLLKIKQICDSQKLPLTVVIIPDEVQVNSQLQQQVKQVFDPKNENLLDFELPNRMLTEQLQQANIDYLDLLPYFKASSQQTRLYKPNDTHWNIAGNRLAAELITQHLTSKNNQP</sequence>
<reference evidence="9" key="1">
    <citation type="submission" date="2015-10" db="EMBL/GenBank/DDBJ databases">
        <authorList>
            <person name="Regsiter A."/>
            <person name="william w."/>
        </authorList>
    </citation>
    <scope>NUCLEOTIDE SEQUENCE [LARGE SCALE GENOMIC DNA]</scope>
</reference>
<keyword evidence="5" id="KW-0574">Periplasm</keyword>
<proteinExistence type="predicted"/>
<organism evidence="8 9">
    <name type="scientific">Planktothrix tepida PCC 9214</name>
    <dbReference type="NCBI Taxonomy" id="671072"/>
    <lineage>
        <taxon>Bacteria</taxon>
        <taxon>Bacillati</taxon>
        <taxon>Cyanobacteriota</taxon>
        <taxon>Cyanophyceae</taxon>
        <taxon>Oscillatoriophycideae</taxon>
        <taxon>Oscillatoriales</taxon>
        <taxon>Microcoleaceae</taxon>
        <taxon>Planktothrix</taxon>
    </lineage>
</organism>
<keyword evidence="6" id="KW-0016">Alginate biosynthesis</keyword>
<evidence type="ECO:0000259" key="7">
    <source>
        <dbReference type="Pfam" id="PF16822"/>
    </source>
</evidence>
<keyword evidence="4" id="KW-0732">Signal</keyword>
<name>A0A1J1LJT4_9CYAN</name>
<comment type="pathway">
    <text evidence="2">Glycan biosynthesis; alginate biosynthesis.</text>
</comment>
<keyword evidence="9" id="KW-1185">Reference proteome</keyword>
<dbReference type="Pfam" id="PF16822">
    <property type="entry name" value="ALGX"/>
    <property type="match status" value="1"/>
</dbReference>
<evidence type="ECO:0000256" key="1">
    <source>
        <dbReference type="ARBA" id="ARBA00004418"/>
    </source>
</evidence>
<evidence type="ECO:0000256" key="6">
    <source>
        <dbReference type="ARBA" id="ARBA00022841"/>
    </source>
</evidence>